<comment type="catalytic activity">
    <reaction evidence="1 16 17">
        <text>(2R,3S)-3-isopropylmalate + NAD(+) = 4-methyl-2-oxopentanoate + CO2 + NADH</text>
        <dbReference type="Rhea" id="RHEA:32271"/>
        <dbReference type="ChEBI" id="CHEBI:16526"/>
        <dbReference type="ChEBI" id="CHEBI:17865"/>
        <dbReference type="ChEBI" id="CHEBI:35121"/>
        <dbReference type="ChEBI" id="CHEBI:57540"/>
        <dbReference type="ChEBI" id="CHEBI:57945"/>
        <dbReference type="EC" id="1.1.1.85"/>
    </reaction>
</comment>
<dbReference type="EC" id="1.1.1.85" evidence="16"/>
<evidence type="ECO:0000256" key="16">
    <source>
        <dbReference type="HAMAP-Rule" id="MF_01033"/>
    </source>
</evidence>
<keyword evidence="12 16" id="KW-0560">Oxidoreductase</keyword>
<reference evidence="19 20" key="1">
    <citation type="submission" date="2014-10" db="EMBL/GenBank/DDBJ databases">
        <title>Draft genome of phytase producing Bacillus ginsengihumi strain M2.11.</title>
        <authorList>
            <person name="Toymentseva A."/>
            <person name="Boulygina E.A."/>
            <person name="Kazakov S.V."/>
            <person name="Kayumov I."/>
            <person name="Suleimanova A.D."/>
            <person name="Mardanova A.M."/>
            <person name="Maria S.N."/>
            <person name="Sergey M.Y."/>
            <person name="Sharipova M.R."/>
        </authorList>
    </citation>
    <scope>NUCLEOTIDE SEQUENCE [LARGE SCALE GENOMIC DNA]</scope>
    <source>
        <strain evidence="19 20">M2.11</strain>
    </source>
</reference>
<feature type="binding site" evidence="16">
    <location>
        <position position="252"/>
    </location>
    <ligand>
        <name>Mg(2+)</name>
        <dbReference type="ChEBI" id="CHEBI:18420"/>
    </ligand>
</feature>
<comment type="caution">
    <text evidence="19">The sequence shown here is derived from an EMBL/GenBank/DDBJ whole genome shotgun (WGS) entry which is preliminary data.</text>
</comment>
<gene>
    <name evidence="16" type="primary">leuB</name>
    <name evidence="19" type="ORF">NG54_11205</name>
</gene>
<keyword evidence="11 16" id="KW-0460">Magnesium</keyword>
<evidence type="ECO:0000256" key="6">
    <source>
        <dbReference type="ARBA" id="ARBA00011738"/>
    </source>
</evidence>
<evidence type="ECO:0000256" key="15">
    <source>
        <dbReference type="ARBA" id="ARBA00023577"/>
    </source>
</evidence>
<dbReference type="InterPro" id="IPR004429">
    <property type="entry name" value="Isopropylmalate_DH"/>
</dbReference>
<dbReference type="GO" id="GO:0005829">
    <property type="term" value="C:cytosol"/>
    <property type="evidence" value="ECO:0007669"/>
    <property type="project" value="TreeGrafter"/>
</dbReference>
<feature type="binding site" evidence="16">
    <location>
        <begin position="82"/>
        <end position="95"/>
    </location>
    <ligand>
        <name>NAD(+)</name>
        <dbReference type="ChEBI" id="CHEBI:57540"/>
    </ligand>
</feature>
<dbReference type="STRING" id="363870.NG54_11205"/>
<dbReference type="PANTHER" id="PTHR42979">
    <property type="entry name" value="3-ISOPROPYLMALATE DEHYDROGENASE"/>
    <property type="match status" value="1"/>
</dbReference>
<evidence type="ECO:0000256" key="10">
    <source>
        <dbReference type="ARBA" id="ARBA00022723"/>
    </source>
</evidence>
<dbReference type="GO" id="GO:0003862">
    <property type="term" value="F:3-isopropylmalate dehydrogenase activity"/>
    <property type="evidence" value="ECO:0007669"/>
    <property type="project" value="UniProtKB-UniRule"/>
</dbReference>
<dbReference type="GO" id="GO:0051287">
    <property type="term" value="F:NAD binding"/>
    <property type="evidence" value="ECO:0007669"/>
    <property type="project" value="InterPro"/>
</dbReference>
<feature type="binding site" evidence="16">
    <location>
        <position position="102"/>
    </location>
    <ligand>
        <name>substrate</name>
    </ligand>
</feature>
<evidence type="ECO:0000256" key="12">
    <source>
        <dbReference type="ARBA" id="ARBA00023002"/>
    </source>
</evidence>
<evidence type="ECO:0000259" key="18">
    <source>
        <dbReference type="SMART" id="SM01329"/>
    </source>
</evidence>
<comment type="pathway">
    <text evidence="4 16 17">Amino-acid biosynthesis; L-leucine biosynthesis; L-leucine from 3-methyl-2-oxobutanoate: step 3/4.</text>
</comment>
<dbReference type="InterPro" id="IPR019818">
    <property type="entry name" value="IsoCit/isopropylmalate_DH_CS"/>
</dbReference>
<feature type="binding site" evidence="16">
    <location>
        <position position="140"/>
    </location>
    <ligand>
        <name>substrate</name>
    </ligand>
</feature>
<accession>A0A0A6VC36</accession>
<proteinExistence type="inferred from homology"/>
<evidence type="ECO:0000256" key="7">
    <source>
        <dbReference type="ARBA" id="ARBA00022430"/>
    </source>
</evidence>
<keyword evidence="14 16" id="KW-0100">Branched-chain amino acid biosynthesis</keyword>
<dbReference type="GO" id="GO:0000287">
    <property type="term" value="F:magnesium ion binding"/>
    <property type="evidence" value="ECO:0007669"/>
    <property type="project" value="InterPro"/>
</dbReference>
<keyword evidence="8 16" id="KW-0963">Cytoplasm</keyword>
<keyword evidence="13 16" id="KW-0520">NAD</keyword>
<evidence type="ECO:0000256" key="4">
    <source>
        <dbReference type="ARBA" id="ARBA00004762"/>
    </source>
</evidence>
<feature type="domain" description="Isopropylmalate dehydrogenase-like" evidence="18">
    <location>
        <begin position="10"/>
        <end position="357"/>
    </location>
</feature>
<comment type="similarity">
    <text evidence="5 16">Belongs to the isocitrate and isopropylmalate dehydrogenases family. LeuB type 1 subfamily.</text>
</comment>
<feature type="site" description="Important for catalysis" evidence="16">
    <location>
        <position position="147"/>
    </location>
</feature>
<evidence type="ECO:0000256" key="2">
    <source>
        <dbReference type="ARBA" id="ARBA00001936"/>
    </source>
</evidence>
<evidence type="ECO:0000256" key="11">
    <source>
        <dbReference type="ARBA" id="ARBA00022842"/>
    </source>
</evidence>
<dbReference type="AlphaFoldDB" id="A0A0A6VC36"/>
<dbReference type="Pfam" id="PF00180">
    <property type="entry name" value="Iso_dh"/>
    <property type="match status" value="1"/>
</dbReference>
<evidence type="ECO:0000256" key="3">
    <source>
        <dbReference type="ARBA" id="ARBA00004496"/>
    </source>
</evidence>
<name>A0A0A6VC36_9BACI</name>
<feature type="binding site" evidence="16">
    <location>
        <position position="228"/>
    </location>
    <ligand>
        <name>substrate</name>
    </ligand>
</feature>
<evidence type="ECO:0000256" key="14">
    <source>
        <dbReference type="ARBA" id="ARBA00023304"/>
    </source>
</evidence>
<dbReference type="HAMAP" id="MF_01033">
    <property type="entry name" value="LeuB_type1"/>
    <property type="match status" value="1"/>
</dbReference>
<sequence>MQRRETDGKKITVLPGDGIGPEVMDGAVKVLKAVFDHFGHQFEFVEALIGGIAIDLEGSPLPTATLQKCAESDAILLGAVGGPKWDHNKPELRPEKGLLGLRKEMGLFANLRPVKTYEPLISASPLKQEVIGNVDLLIVRELTGGLYFGRPSERRGQFNEEVVDTLQYSKAEIERIVEKAFQLARLRRKKLTSVDKANVLESSRMWREIVDQMASKYQDVDVQHMLVDSTAMQLITKPEQFDVIVTENLFGDILSDEASIITGSLGMLPSASLRADAFGMYEPVHGSAPDIAGQGKANPLGTILSAAMMLRYSFGLEIEAKLIETSVDDILKDGYCTGDLQIPNGNILSTSQMTEKVVEKIRENHAINGLAKTYQ</sequence>
<dbReference type="FunFam" id="3.40.718.10:FF:000028">
    <property type="entry name" value="3-isopropylmalate dehydrogenase"/>
    <property type="match status" value="1"/>
</dbReference>
<dbReference type="InterPro" id="IPR024084">
    <property type="entry name" value="IsoPropMal-DH-like_dom"/>
</dbReference>
<evidence type="ECO:0000256" key="17">
    <source>
        <dbReference type="RuleBase" id="RU004445"/>
    </source>
</evidence>
<comment type="cofactor">
    <cofactor evidence="16 17">
        <name>Mg(2+)</name>
        <dbReference type="ChEBI" id="CHEBI:18420"/>
    </cofactor>
    <cofactor evidence="16 17">
        <name>Mn(2+)</name>
        <dbReference type="ChEBI" id="CHEBI:29035"/>
    </cofactor>
    <text evidence="16 17">Binds 1 Mg(2+) or Mn(2+) ion per subunit.</text>
</comment>
<evidence type="ECO:0000313" key="19">
    <source>
        <dbReference type="EMBL" id="KHD85146.1"/>
    </source>
</evidence>
<feature type="binding site" evidence="16">
    <location>
        <begin position="286"/>
        <end position="298"/>
    </location>
    <ligand>
        <name>NAD(+)</name>
        <dbReference type="ChEBI" id="CHEBI:57540"/>
    </ligand>
</feature>
<evidence type="ECO:0000256" key="9">
    <source>
        <dbReference type="ARBA" id="ARBA00022605"/>
    </source>
</evidence>
<dbReference type="SMART" id="SM01329">
    <property type="entry name" value="Iso_dh"/>
    <property type="match status" value="1"/>
</dbReference>
<feature type="binding site" evidence="16">
    <location>
        <position position="228"/>
    </location>
    <ligand>
        <name>Mg(2+)</name>
        <dbReference type="ChEBI" id="CHEBI:18420"/>
    </ligand>
</feature>
<protein>
    <recommendedName>
        <fullName evidence="16">3-isopropylmalate dehydrogenase</fullName>
        <ecNumber evidence="16">1.1.1.85</ecNumber>
    </recommendedName>
    <alternativeName>
        <fullName evidence="16">3-IPM-DH</fullName>
    </alternativeName>
    <alternativeName>
        <fullName evidence="16">Beta-IPM dehydrogenase</fullName>
        <shortName evidence="16">IMDH</shortName>
    </alternativeName>
</protein>
<dbReference type="Proteomes" id="UP000030588">
    <property type="component" value="Unassembled WGS sequence"/>
</dbReference>
<evidence type="ECO:0000313" key="20">
    <source>
        <dbReference type="Proteomes" id="UP000030588"/>
    </source>
</evidence>
<comment type="function">
    <text evidence="15 16 17">Catalyzes the oxidation of 3-carboxy-2-hydroxy-4-methylpentanoate (3-isopropylmalate) to 3-carboxy-4-methyl-2-oxopentanoate. The product decarboxylates to 4-methyl-2 oxopentanoate.</text>
</comment>
<keyword evidence="7 16" id="KW-0432">Leucine biosynthesis</keyword>
<evidence type="ECO:0000256" key="13">
    <source>
        <dbReference type="ARBA" id="ARBA00023027"/>
    </source>
</evidence>
<keyword evidence="16" id="KW-0464">Manganese</keyword>
<feature type="site" description="Important for catalysis" evidence="16">
    <location>
        <position position="196"/>
    </location>
</feature>
<dbReference type="PANTHER" id="PTHR42979:SF1">
    <property type="entry name" value="3-ISOPROPYLMALATE DEHYDROGENASE"/>
    <property type="match status" value="1"/>
</dbReference>
<keyword evidence="10 16" id="KW-0479">Metal-binding</keyword>
<dbReference type="EMBL" id="JRUN01000031">
    <property type="protein sequence ID" value="KHD85146.1"/>
    <property type="molecule type" value="Genomic_DNA"/>
</dbReference>
<evidence type="ECO:0000256" key="8">
    <source>
        <dbReference type="ARBA" id="ARBA00022490"/>
    </source>
</evidence>
<dbReference type="Gene3D" id="3.40.718.10">
    <property type="entry name" value="Isopropylmalate Dehydrogenase"/>
    <property type="match status" value="1"/>
</dbReference>
<evidence type="ECO:0000256" key="5">
    <source>
        <dbReference type="ARBA" id="ARBA00008319"/>
    </source>
</evidence>
<dbReference type="UniPathway" id="UPA00048">
    <property type="reaction ID" value="UER00072"/>
</dbReference>
<dbReference type="GO" id="GO:0009098">
    <property type="term" value="P:L-leucine biosynthetic process"/>
    <property type="evidence" value="ECO:0007669"/>
    <property type="project" value="UniProtKB-UniRule"/>
</dbReference>
<organism evidence="19 20">
    <name type="scientific">Heyndrickxia ginsengihumi</name>
    <dbReference type="NCBI Taxonomy" id="363870"/>
    <lineage>
        <taxon>Bacteria</taxon>
        <taxon>Bacillati</taxon>
        <taxon>Bacillota</taxon>
        <taxon>Bacilli</taxon>
        <taxon>Bacillales</taxon>
        <taxon>Bacillaceae</taxon>
        <taxon>Heyndrickxia</taxon>
    </lineage>
</organism>
<feature type="binding site" evidence="16">
    <location>
        <position position="256"/>
    </location>
    <ligand>
        <name>Mg(2+)</name>
        <dbReference type="ChEBI" id="CHEBI:18420"/>
    </ligand>
</feature>
<comment type="subcellular location">
    <subcellularLocation>
        <location evidence="3 16">Cytoplasm</location>
    </subcellularLocation>
</comment>
<dbReference type="SUPFAM" id="SSF53659">
    <property type="entry name" value="Isocitrate/Isopropylmalate dehydrogenase-like"/>
    <property type="match status" value="1"/>
</dbReference>
<dbReference type="NCBIfam" id="TIGR00169">
    <property type="entry name" value="leuB"/>
    <property type="match status" value="1"/>
</dbReference>
<dbReference type="PROSITE" id="PS00470">
    <property type="entry name" value="IDH_IMDH"/>
    <property type="match status" value="1"/>
</dbReference>
<comment type="subunit">
    <text evidence="6 16 17">Homodimer.</text>
</comment>
<feature type="binding site" evidence="16">
    <location>
        <position position="112"/>
    </location>
    <ligand>
        <name>substrate</name>
    </ligand>
</feature>
<evidence type="ECO:0000256" key="1">
    <source>
        <dbReference type="ARBA" id="ARBA00000624"/>
    </source>
</evidence>
<keyword evidence="9 16" id="KW-0028">Amino-acid biosynthesis</keyword>
<comment type="cofactor">
    <cofactor evidence="2">
        <name>Mn(2+)</name>
        <dbReference type="ChEBI" id="CHEBI:29035"/>
    </cofactor>
</comment>